<dbReference type="RefSeq" id="WP_051568099.1">
    <property type="nucleotide sequence ID" value="NZ_FOHT01000038.1"/>
</dbReference>
<proteinExistence type="predicted"/>
<dbReference type="Gene3D" id="3.30.360.10">
    <property type="entry name" value="Dihydrodipicolinate Reductase, domain 2"/>
    <property type="match status" value="1"/>
</dbReference>
<dbReference type="Proteomes" id="UP000181981">
    <property type="component" value="Unassembled WGS sequence"/>
</dbReference>
<dbReference type="EMBL" id="CP007451">
    <property type="protein sequence ID" value="AHW61315.1"/>
    <property type="molecule type" value="Genomic_DNA"/>
</dbReference>
<sequence>MEPKTFVLIGAAGYIAPKHFNAIQKIGGKLIAVIDPVDNLDILDDYFPNAEYFRSIEDAKPFMKTNLVDYFVVCSPTHLHFDHISFGLKNNCDVICESPLVLTWNELEKLKDIESQSAHKIYNLLQYRHDPAFIELKKNFDNKKHYLITLKNFSYRGKWLAHSWKGDSKKTGGLITALGYHFFDGFINIYGKPIETKLEKNTNQHCLGNMKLENATVDFELANSFKQEENRNELFIEVDEQIIDLYKSDKELFIRAYQHITNNKGIGISDIEPTIKFLEKR</sequence>
<dbReference type="OrthoDB" id="9815825at2"/>
<evidence type="ECO:0000313" key="5">
    <source>
        <dbReference type="Proteomes" id="UP000023772"/>
    </source>
</evidence>
<evidence type="ECO:0000313" key="4">
    <source>
        <dbReference type="EMBL" id="SEU05499.1"/>
    </source>
</evidence>
<evidence type="ECO:0000259" key="1">
    <source>
        <dbReference type="Pfam" id="PF01408"/>
    </source>
</evidence>
<dbReference type="Pfam" id="PF01408">
    <property type="entry name" value="GFO_IDH_MocA"/>
    <property type="match status" value="1"/>
</dbReference>
<dbReference type="InterPro" id="IPR004104">
    <property type="entry name" value="Gfo/Idh/MocA-like_OxRdtase_C"/>
</dbReference>
<gene>
    <name evidence="3" type="ORF">FH5T_21445</name>
    <name evidence="4" type="ORF">SAMN05444285_13823</name>
</gene>
<dbReference type="InterPro" id="IPR036291">
    <property type="entry name" value="NAD(P)-bd_dom_sf"/>
</dbReference>
<dbReference type="PANTHER" id="PTHR43249:SF1">
    <property type="entry name" value="D-GLUCOSIDE 3-DEHYDROGENASE"/>
    <property type="match status" value="1"/>
</dbReference>
<dbReference type="SUPFAM" id="SSF51735">
    <property type="entry name" value="NAD(P)-binding Rossmann-fold domains"/>
    <property type="match status" value="1"/>
</dbReference>
<feature type="domain" description="Gfo/Idh/MocA-like oxidoreductase C-terminal" evidence="2">
    <location>
        <begin position="152"/>
        <end position="198"/>
    </location>
</feature>
<reference evidence="4 6" key="2">
    <citation type="submission" date="2016-10" db="EMBL/GenBank/DDBJ databases">
        <authorList>
            <person name="de Groot N.N."/>
        </authorList>
    </citation>
    <scope>NUCLEOTIDE SEQUENCE [LARGE SCALE GENOMIC DNA]</scope>
    <source>
        <strain evidence="4 6">DSM 25947</strain>
    </source>
</reference>
<dbReference type="AlphaFoldDB" id="X5E1J7"/>
<reference evidence="3 5" key="1">
    <citation type="submission" date="2014-03" db="EMBL/GenBank/DDBJ databases">
        <title>Complete genome sequence of a deeply braunched marine Bacteroidia bacterium Draconibacterium orientale type strain FH5T.</title>
        <authorList>
            <person name="Li X."/>
            <person name="Wang X."/>
            <person name="Xie Z."/>
            <person name="Du Z."/>
            <person name="Chen G."/>
        </authorList>
    </citation>
    <scope>NUCLEOTIDE SEQUENCE [LARGE SCALE GENOMIC DNA]</scope>
    <source>
        <strain evidence="3 5">FH5</strain>
    </source>
</reference>
<organism evidence="4 6">
    <name type="scientific">Draconibacterium orientale</name>
    <dbReference type="NCBI Taxonomy" id="1168034"/>
    <lineage>
        <taxon>Bacteria</taxon>
        <taxon>Pseudomonadati</taxon>
        <taxon>Bacteroidota</taxon>
        <taxon>Bacteroidia</taxon>
        <taxon>Marinilabiliales</taxon>
        <taxon>Prolixibacteraceae</taxon>
        <taxon>Draconibacterium</taxon>
    </lineage>
</organism>
<dbReference type="PANTHER" id="PTHR43249">
    <property type="entry name" value="UDP-N-ACETYL-2-AMINO-2-DEOXY-D-GLUCURONATE OXIDASE"/>
    <property type="match status" value="1"/>
</dbReference>
<accession>X5E1J7</accession>
<evidence type="ECO:0000313" key="6">
    <source>
        <dbReference type="Proteomes" id="UP000181981"/>
    </source>
</evidence>
<evidence type="ECO:0000313" key="3">
    <source>
        <dbReference type="EMBL" id="AHW61315.1"/>
    </source>
</evidence>
<feature type="domain" description="Gfo/Idh/MocA-like oxidoreductase N-terminal" evidence="1">
    <location>
        <begin position="6"/>
        <end position="117"/>
    </location>
</feature>
<name>X5E1J7_9BACT</name>
<dbReference type="KEGG" id="dori:FH5T_21445"/>
<protein>
    <submittedName>
        <fullName evidence="3">Oxidoreductase</fullName>
    </submittedName>
    <submittedName>
        <fullName evidence="4">UDP-N-acetyl-2-amino-2-deoxyglucuronate dehydrogenase</fullName>
    </submittedName>
</protein>
<dbReference type="Proteomes" id="UP000023772">
    <property type="component" value="Chromosome"/>
</dbReference>
<evidence type="ECO:0000259" key="2">
    <source>
        <dbReference type="Pfam" id="PF02894"/>
    </source>
</evidence>
<dbReference type="STRING" id="1168034.FH5T_21445"/>
<keyword evidence="5" id="KW-1185">Reference proteome</keyword>
<dbReference type="InterPro" id="IPR052515">
    <property type="entry name" value="Gfo/Idh/MocA_Oxidoreductase"/>
</dbReference>
<dbReference type="EMBL" id="FOHT01000038">
    <property type="protein sequence ID" value="SEU05499.1"/>
    <property type="molecule type" value="Genomic_DNA"/>
</dbReference>
<dbReference type="Pfam" id="PF02894">
    <property type="entry name" value="GFO_IDH_MocA_C"/>
    <property type="match status" value="1"/>
</dbReference>
<dbReference type="InterPro" id="IPR000683">
    <property type="entry name" value="Gfo/Idh/MocA-like_OxRdtase_N"/>
</dbReference>
<dbReference type="GO" id="GO:0000166">
    <property type="term" value="F:nucleotide binding"/>
    <property type="evidence" value="ECO:0007669"/>
    <property type="project" value="InterPro"/>
</dbReference>
<dbReference type="Gene3D" id="3.40.50.720">
    <property type="entry name" value="NAD(P)-binding Rossmann-like Domain"/>
    <property type="match status" value="1"/>
</dbReference>
<dbReference type="eggNOG" id="COG0673">
    <property type="taxonomic scope" value="Bacteria"/>
</dbReference>
<dbReference type="HOGENOM" id="CLU_862341_0_0_10"/>